<dbReference type="EMBL" id="SNZH01000003">
    <property type="protein sequence ID" value="TDR46552.1"/>
    <property type="molecule type" value="Genomic_DNA"/>
</dbReference>
<dbReference type="CDD" id="cd00093">
    <property type="entry name" value="HTH_XRE"/>
    <property type="match status" value="1"/>
</dbReference>
<keyword evidence="3" id="KW-1185">Reference proteome</keyword>
<organism evidence="2 3">
    <name type="scientific">Tahibacter aquaticus</name>
    <dbReference type="NCBI Taxonomy" id="520092"/>
    <lineage>
        <taxon>Bacteria</taxon>
        <taxon>Pseudomonadati</taxon>
        <taxon>Pseudomonadota</taxon>
        <taxon>Gammaproteobacteria</taxon>
        <taxon>Lysobacterales</taxon>
        <taxon>Rhodanobacteraceae</taxon>
        <taxon>Tahibacter</taxon>
    </lineage>
</organism>
<evidence type="ECO:0000313" key="3">
    <source>
        <dbReference type="Proteomes" id="UP000295293"/>
    </source>
</evidence>
<proteinExistence type="predicted"/>
<dbReference type="SMART" id="SM00530">
    <property type="entry name" value="HTH_XRE"/>
    <property type="match status" value="1"/>
</dbReference>
<dbReference type="Pfam" id="PF13560">
    <property type="entry name" value="HTH_31"/>
    <property type="match status" value="1"/>
</dbReference>
<dbReference type="SUPFAM" id="SSF47413">
    <property type="entry name" value="lambda repressor-like DNA-binding domains"/>
    <property type="match status" value="1"/>
</dbReference>
<dbReference type="RefSeq" id="WP_133817693.1">
    <property type="nucleotide sequence ID" value="NZ_SNZH01000003.1"/>
</dbReference>
<sequence>MRRASIHTPEHALLVALLRDRRLEAGLTQQEAAARLGRPQSYVSSIETGDRGLDLFQVRELAALYGSDFLAFAADLEQRLASKPVRPLKRRKPGA</sequence>
<dbReference type="Proteomes" id="UP000295293">
    <property type="component" value="Unassembled WGS sequence"/>
</dbReference>
<accession>A0A4R6Z4G2</accession>
<comment type="caution">
    <text evidence="2">The sequence shown here is derived from an EMBL/GenBank/DDBJ whole genome shotgun (WGS) entry which is preliminary data.</text>
</comment>
<dbReference type="PROSITE" id="PS50943">
    <property type="entry name" value="HTH_CROC1"/>
    <property type="match status" value="1"/>
</dbReference>
<evidence type="ECO:0000259" key="1">
    <source>
        <dbReference type="PROSITE" id="PS50943"/>
    </source>
</evidence>
<protein>
    <submittedName>
        <fullName evidence="2">Helix-turn-helix protein</fullName>
    </submittedName>
</protein>
<feature type="domain" description="HTH cro/C1-type" evidence="1">
    <location>
        <begin position="18"/>
        <end position="72"/>
    </location>
</feature>
<dbReference type="OrthoDB" id="9803379at2"/>
<dbReference type="InterPro" id="IPR001387">
    <property type="entry name" value="Cro/C1-type_HTH"/>
</dbReference>
<dbReference type="GO" id="GO:0003677">
    <property type="term" value="F:DNA binding"/>
    <property type="evidence" value="ECO:0007669"/>
    <property type="project" value="InterPro"/>
</dbReference>
<evidence type="ECO:0000313" key="2">
    <source>
        <dbReference type="EMBL" id="TDR46552.1"/>
    </source>
</evidence>
<dbReference type="InterPro" id="IPR010982">
    <property type="entry name" value="Lambda_DNA-bd_dom_sf"/>
</dbReference>
<dbReference type="Gene3D" id="1.10.260.40">
    <property type="entry name" value="lambda repressor-like DNA-binding domains"/>
    <property type="match status" value="1"/>
</dbReference>
<dbReference type="AlphaFoldDB" id="A0A4R6Z4G2"/>
<name>A0A4R6Z4G2_9GAMM</name>
<gene>
    <name evidence="2" type="ORF">DFR29_10384</name>
</gene>
<reference evidence="2 3" key="1">
    <citation type="submission" date="2019-03" db="EMBL/GenBank/DDBJ databases">
        <title>Genomic Encyclopedia of Type Strains, Phase IV (KMG-IV): sequencing the most valuable type-strain genomes for metagenomic binning, comparative biology and taxonomic classification.</title>
        <authorList>
            <person name="Goeker M."/>
        </authorList>
    </citation>
    <scope>NUCLEOTIDE SEQUENCE [LARGE SCALE GENOMIC DNA]</scope>
    <source>
        <strain evidence="2 3">DSM 21667</strain>
    </source>
</reference>